<dbReference type="AlphaFoldDB" id="A0A1L7XCL8"/>
<protein>
    <recommendedName>
        <fullName evidence="1">F-box domain-containing protein</fullName>
    </recommendedName>
</protein>
<sequence length="306" mass="34037">MVVQSTGIGALPNEILISILSTFPTLSLLPLTLTSHRFHSLIARILYHRLVETAQLKERTLLLECYHPTTKLSTPSLNCEYLGTNVLESLGTCSEEDVYTDLEDSKTGQLGKLASLYSHFRPLKPEAERRTIRRHPAGGSFIMAANDLVDEHEELVCQNVHLEAEELFSQLCTVTNVVKPGPRGFLLGCVNISEGITRVWRHWLAEQAKLNAEDASGSGSIDVGRGDRLLWADNNKTVGLRMRVIERDDGTAPVLRSTDEDEAVSYTLQYEELVIRTGQLLLMVEQSIDQEVSHSGKAIVIGSWEE</sequence>
<accession>A0A1L7XCL8</accession>
<keyword evidence="3" id="KW-1185">Reference proteome</keyword>
<dbReference type="InterPro" id="IPR036047">
    <property type="entry name" value="F-box-like_dom_sf"/>
</dbReference>
<name>A0A1L7XCL8_9HELO</name>
<dbReference type="SUPFAM" id="SSF81383">
    <property type="entry name" value="F-box domain"/>
    <property type="match status" value="1"/>
</dbReference>
<dbReference type="Pfam" id="PF12937">
    <property type="entry name" value="F-box-like"/>
    <property type="match status" value="1"/>
</dbReference>
<feature type="domain" description="F-box" evidence="1">
    <location>
        <begin position="5"/>
        <end position="50"/>
    </location>
</feature>
<organism evidence="2 3">
    <name type="scientific">Phialocephala subalpina</name>
    <dbReference type="NCBI Taxonomy" id="576137"/>
    <lineage>
        <taxon>Eukaryota</taxon>
        <taxon>Fungi</taxon>
        <taxon>Dikarya</taxon>
        <taxon>Ascomycota</taxon>
        <taxon>Pezizomycotina</taxon>
        <taxon>Leotiomycetes</taxon>
        <taxon>Helotiales</taxon>
        <taxon>Mollisiaceae</taxon>
        <taxon>Phialocephala</taxon>
        <taxon>Phialocephala fortinii species complex</taxon>
    </lineage>
</organism>
<dbReference type="OrthoDB" id="9981546at2759"/>
<proteinExistence type="predicted"/>
<dbReference type="InterPro" id="IPR001810">
    <property type="entry name" value="F-box_dom"/>
</dbReference>
<evidence type="ECO:0000313" key="2">
    <source>
        <dbReference type="EMBL" id="CZR62790.1"/>
    </source>
</evidence>
<dbReference type="EMBL" id="FJOG01000021">
    <property type="protein sequence ID" value="CZR62790.1"/>
    <property type="molecule type" value="Genomic_DNA"/>
</dbReference>
<evidence type="ECO:0000313" key="3">
    <source>
        <dbReference type="Proteomes" id="UP000184330"/>
    </source>
</evidence>
<dbReference type="Proteomes" id="UP000184330">
    <property type="component" value="Unassembled WGS sequence"/>
</dbReference>
<evidence type="ECO:0000259" key="1">
    <source>
        <dbReference type="PROSITE" id="PS50181"/>
    </source>
</evidence>
<reference evidence="2 3" key="1">
    <citation type="submission" date="2016-03" db="EMBL/GenBank/DDBJ databases">
        <authorList>
            <person name="Ploux O."/>
        </authorList>
    </citation>
    <scope>NUCLEOTIDE SEQUENCE [LARGE SCALE GENOMIC DNA]</scope>
    <source>
        <strain evidence="2 3">UAMH 11012</strain>
    </source>
</reference>
<dbReference type="PROSITE" id="PS50181">
    <property type="entry name" value="FBOX"/>
    <property type="match status" value="1"/>
</dbReference>
<dbReference type="STRING" id="576137.A0A1L7XCL8"/>
<gene>
    <name evidence="2" type="ORF">PAC_12687</name>
</gene>